<dbReference type="AlphaFoldDB" id="A0A6A5KPX8"/>
<feature type="transmembrane region" description="Helical" evidence="2">
    <location>
        <begin position="12"/>
        <end position="39"/>
    </location>
</feature>
<dbReference type="OrthoDB" id="3034003at2759"/>
<protein>
    <submittedName>
        <fullName evidence="3">Uncharacterized protein</fullName>
    </submittedName>
</protein>
<sequence>MIKLQDLTVGQVSGIIAAAVFVVQILVPIALPVILLGLLRPRSAAATQTAVSWSVIGRFLHSSLWPLFVHADSAATFSACKTAIFAVFFKGFILALIAIAAIVTPLGLYDGIIADGNPAATVFNYIKDTSPMGYGTPPRILDTTWSRLCGDFLLVPCPNDYNNATVINNNTGIYTDYEADWYDSRIPPNVVDVFQSGIADLEQSMSSFFDIQYRTYMRTLIDDKGNGPVIDNATARTVGTYQPLSSMLLNDDVIPIEGLIVDMKNGGLGFRNHSAPTWRKYGSTWVEDITFIVPETVCVDTNLTLDFMIPRTQTEYLTADSEIFRLEITDRGGFVNLNTTYPAYQLGDVQGNPNLWYRAYRAAWLRNAYTMAYMNVTSLNNGTTGDRSFTYLDSELNKTFPLYFPSGEVAPRYSIQPQSLSVVTRFGDYLDGTEGVSNVSTIGNETTTFDFESTLPLYPNPFDISFTDWDSIDTLCRGQGPSDLANITHIIAKCGVLNGAPRRNDGSASILFDPGSSWTMPMYTCISTAKATIRTVKFQFNGTANDLSSLKVISSVEKTYPDDESKPLWGVEKSDMELRNGGPLWGIVSEEKAKTLNISTVRSESLYLPGRDATIKWQNLPAADFASIALQMAYDTGSVPTTQNPVDYSGKSNLAMFKKWQELSRDPSTSAQILNLIWTDIAANLVVGTKGLHEPENAKRKRDGEDTSARRTPSVTSYTRRVKYHYAYGIPAFFALALAFATLLSTIYFMIFSGAKPSTMRTFLQHTSAGRFLTAQSSGSALSHTTHSSYAPPSQQDGYSNAPTKIWLSGAGKHEFALGPEGWMKNAQGAEVHTAKGGANVSYAPVARS</sequence>
<dbReference type="Proteomes" id="UP000800040">
    <property type="component" value="Unassembled WGS sequence"/>
</dbReference>
<proteinExistence type="predicted"/>
<gene>
    <name evidence="3" type="ORF">BDW02DRAFT_492158</name>
</gene>
<keyword evidence="2" id="KW-0472">Membrane</keyword>
<keyword evidence="4" id="KW-1185">Reference proteome</keyword>
<dbReference type="EMBL" id="ML975265">
    <property type="protein sequence ID" value="KAF1837156.1"/>
    <property type="molecule type" value="Genomic_DNA"/>
</dbReference>
<keyword evidence="2" id="KW-1133">Transmembrane helix</keyword>
<feature type="region of interest" description="Disordered" evidence="1">
    <location>
        <begin position="693"/>
        <end position="714"/>
    </location>
</feature>
<evidence type="ECO:0000313" key="3">
    <source>
        <dbReference type="EMBL" id="KAF1837156.1"/>
    </source>
</evidence>
<reference evidence="3" key="1">
    <citation type="submission" date="2020-01" db="EMBL/GenBank/DDBJ databases">
        <authorList>
            <consortium name="DOE Joint Genome Institute"/>
            <person name="Haridas S."/>
            <person name="Albert R."/>
            <person name="Binder M."/>
            <person name="Bloem J."/>
            <person name="Labutti K."/>
            <person name="Salamov A."/>
            <person name="Andreopoulos B."/>
            <person name="Baker S.E."/>
            <person name="Barry K."/>
            <person name="Bills G."/>
            <person name="Bluhm B.H."/>
            <person name="Cannon C."/>
            <person name="Castanera R."/>
            <person name="Culley D.E."/>
            <person name="Daum C."/>
            <person name="Ezra D."/>
            <person name="Gonzalez J.B."/>
            <person name="Henrissat B."/>
            <person name="Kuo A."/>
            <person name="Liang C."/>
            <person name="Lipzen A."/>
            <person name="Lutzoni F."/>
            <person name="Magnuson J."/>
            <person name="Mondo S."/>
            <person name="Nolan M."/>
            <person name="Ohm R."/>
            <person name="Pangilinan J."/>
            <person name="Park H.-J."/>
            <person name="Ramirez L."/>
            <person name="Alfaro M."/>
            <person name="Sun H."/>
            <person name="Tritt A."/>
            <person name="Yoshinaga Y."/>
            <person name="Zwiers L.-H."/>
            <person name="Turgeon B.G."/>
            <person name="Goodwin S.B."/>
            <person name="Spatafora J.W."/>
            <person name="Crous P.W."/>
            <person name="Grigoriev I.V."/>
        </authorList>
    </citation>
    <scope>NUCLEOTIDE SEQUENCE</scope>
    <source>
        <strain evidence="3">P77</strain>
    </source>
</reference>
<feature type="transmembrane region" description="Helical" evidence="2">
    <location>
        <begin position="726"/>
        <end position="751"/>
    </location>
</feature>
<evidence type="ECO:0000256" key="2">
    <source>
        <dbReference type="SAM" id="Phobius"/>
    </source>
</evidence>
<keyword evidence="2" id="KW-0812">Transmembrane</keyword>
<evidence type="ECO:0000256" key="1">
    <source>
        <dbReference type="SAM" id="MobiDB-lite"/>
    </source>
</evidence>
<name>A0A6A5KPX8_9PLEO</name>
<feature type="compositionally biased region" description="Basic and acidic residues" evidence="1">
    <location>
        <begin position="693"/>
        <end position="709"/>
    </location>
</feature>
<evidence type="ECO:0000313" key="4">
    <source>
        <dbReference type="Proteomes" id="UP000800040"/>
    </source>
</evidence>
<organism evidence="3 4">
    <name type="scientific">Decorospora gaudefroyi</name>
    <dbReference type="NCBI Taxonomy" id="184978"/>
    <lineage>
        <taxon>Eukaryota</taxon>
        <taxon>Fungi</taxon>
        <taxon>Dikarya</taxon>
        <taxon>Ascomycota</taxon>
        <taxon>Pezizomycotina</taxon>
        <taxon>Dothideomycetes</taxon>
        <taxon>Pleosporomycetidae</taxon>
        <taxon>Pleosporales</taxon>
        <taxon>Pleosporineae</taxon>
        <taxon>Pleosporaceae</taxon>
        <taxon>Decorospora</taxon>
    </lineage>
</organism>
<feature type="transmembrane region" description="Helical" evidence="2">
    <location>
        <begin position="83"/>
        <end position="108"/>
    </location>
</feature>
<accession>A0A6A5KPX8</accession>